<evidence type="ECO:0000313" key="5">
    <source>
        <dbReference type="EMBL" id="AKU19105.1"/>
    </source>
</evidence>
<feature type="domain" description="HTH lacI-type" evidence="4">
    <location>
        <begin position="5"/>
        <end position="59"/>
    </location>
</feature>
<keyword evidence="2" id="KW-0238">DNA-binding</keyword>
<dbReference type="SUPFAM" id="SSF47413">
    <property type="entry name" value="lambda repressor-like DNA-binding domains"/>
    <property type="match status" value="1"/>
</dbReference>
<dbReference type="Gene3D" id="1.10.260.40">
    <property type="entry name" value="lambda repressor-like DNA-binding domains"/>
    <property type="match status" value="1"/>
</dbReference>
<reference evidence="5 6" key="1">
    <citation type="submission" date="2015-03" db="EMBL/GenBank/DDBJ databases">
        <title>Luteipulveratus halotolerans sp. nov., a novel actinobacterium (Dermacoccaceae) from Sarawak, Malaysia.</title>
        <authorList>
            <person name="Juboi H."/>
            <person name="Basik A."/>
            <person name="Shamsul S.S."/>
            <person name="Arnold P."/>
            <person name="Schmitt E.K."/>
            <person name="Sanglier J.-J."/>
            <person name="Yeo T."/>
        </authorList>
    </citation>
    <scope>NUCLEOTIDE SEQUENCE [LARGE SCALE GENOMIC DNA]</scope>
    <source>
        <strain evidence="5 6">MN07-A0370</strain>
    </source>
</reference>
<evidence type="ECO:0000256" key="3">
    <source>
        <dbReference type="ARBA" id="ARBA00023163"/>
    </source>
</evidence>
<dbReference type="GO" id="GO:0003700">
    <property type="term" value="F:DNA-binding transcription factor activity"/>
    <property type="evidence" value="ECO:0007669"/>
    <property type="project" value="TreeGrafter"/>
</dbReference>
<proteinExistence type="predicted"/>
<accession>A0A0K1JRB7</accession>
<dbReference type="CDD" id="cd01392">
    <property type="entry name" value="HTH_LacI"/>
    <property type="match status" value="1"/>
</dbReference>
<evidence type="ECO:0000313" key="6">
    <source>
        <dbReference type="Proteomes" id="UP000066480"/>
    </source>
</evidence>
<keyword evidence="6" id="KW-1185">Reference proteome</keyword>
<evidence type="ECO:0000256" key="2">
    <source>
        <dbReference type="ARBA" id="ARBA00023125"/>
    </source>
</evidence>
<dbReference type="Gene3D" id="3.40.50.2300">
    <property type="match status" value="2"/>
</dbReference>
<dbReference type="PANTHER" id="PTHR30146">
    <property type="entry name" value="LACI-RELATED TRANSCRIPTIONAL REPRESSOR"/>
    <property type="match status" value="1"/>
</dbReference>
<dbReference type="InterPro" id="IPR000843">
    <property type="entry name" value="HTH_LacI"/>
</dbReference>
<dbReference type="AlphaFoldDB" id="A0A0K1JRB7"/>
<name>A0A0K1JRB7_9MICO</name>
<dbReference type="Pfam" id="PF13377">
    <property type="entry name" value="Peripla_BP_3"/>
    <property type="match status" value="1"/>
</dbReference>
<dbReference type="Pfam" id="PF00356">
    <property type="entry name" value="LacI"/>
    <property type="match status" value="1"/>
</dbReference>
<evidence type="ECO:0000259" key="4">
    <source>
        <dbReference type="PROSITE" id="PS50932"/>
    </source>
</evidence>
<sequence>MGRRTTMSDMARQLGISKAAVSYALNGQPGVAATTRERVLALAQELGWHASSSARALSGSQTKVVGLVLSRSPDLLTTETFFMRFLAGVESVLSERGWSLLLRVIGDHPEVEIETYERWWGERRIDGVILLDERYRDPRVNTVERVGLPAVLCGGPLKDAAIPCLWTDQGGDAALVVQHLAELGHRRVAHLAGPAEFVHERARRRGVRRAARAVGIDVETIEAPYTGPGAGERTRELLTRPEPPTAIIYASDVTALAGIRAATAMGVRVPDDLSVVSWDDSQLAGLVTPSLTALSRDTPAYGRLAAEVLLDLVAGSHRGRVQVDASVLKARESTAAAPD</sequence>
<dbReference type="PANTHER" id="PTHR30146:SF155">
    <property type="entry name" value="ALANINE RACEMASE"/>
    <property type="match status" value="1"/>
</dbReference>
<dbReference type="EMBL" id="CP011112">
    <property type="protein sequence ID" value="AKU19105.1"/>
    <property type="molecule type" value="Genomic_DNA"/>
</dbReference>
<dbReference type="Proteomes" id="UP000066480">
    <property type="component" value="Chromosome"/>
</dbReference>
<dbReference type="CDD" id="cd06267">
    <property type="entry name" value="PBP1_LacI_sugar_binding-like"/>
    <property type="match status" value="1"/>
</dbReference>
<protein>
    <recommendedName>
        <fullName evidence="4">HTH lacI-type domain-containing protein</fullName>
    </recommendedName>
</protein>
<dbReference type="GO" id="GO:0000976">
    <property type="term" value="F:transcription cis-regulatory region binding"/>
    <property type="evidence" value="ECO:0007669"/>
    <property type="project" value="TreeGrafter"/>
</dbReference>
<organism evidence="5 6">
    <name type="scientific">Luteipulveratus mongoliensis</name>
    <dbReference type="NCBI Taxonomy" id="571913"/>
    <lineage>
        <taxon>Bacteria</taxon>
        <taxon>Bacillati</taxon>
        <taxon>Actinomycetota</taxon>
        <taxon>Actinomycetes</taxon>
        <taxon>Micrococcales</taxon>
        <taxon>Dermacoccaceae</taxon>
        <taxon>Luteipulveratus</taxon>
    </lineage>
</organism>
<dbReference type="InterPro" id="IPR046335">
    <property type="entry name" value="LacI/GalR-like_sensor"/>
</dbReference>
<gene>
    <name evidence="5" type="ORF">VV02_19195</name>
</gene>
<dbReference type="InterPro" id="IPR010982">
    <property type="entry name" value="Lambda_DNA-bd_dom_sf"/>
</dbReference>
<keyword evidence="1" id="KW-0805">Transcription regulation</keyword>
<dbReference type="SUPFAM" id="SSF53822">
    <property type="entry name" value="Periplasmic binding protein-like I"/>
    <property type="match status" value="1"/>
</dbReference>
<dbReference type="STRING" id="571913.VV02_19195"/>
<evidence type="ECO:0000256" key="1">
    <source>
        <dbReference type="ARBA" id="ARBA00023015"/>
    </source>
</evidence>
<dbReference type="InterPro" id="IPR028082">
    <property type="entry name" value="Peripla_BP_I"/>
</dbReference>
<keyword evidence="3" id="KW-0804">Transcription</keyword>
<dbReference type="PROSITE" id="PS50932">
    <property type="entry name" value="HTH_LACI_2"/>
    <property type="match status" value="1"/>
</dbReference>
<dbReference type="KEGG" id="lmoi:VV02_19195"/>
<dbReference type="SMART" id="SM00354">
    <property type="entry name" value="HTH_LACI"/>
    <property type="match status" value="1"/>
</dbReference>